<dbReference type="InterPro" id="IPR023213">
    <property type="entry name" value="CAT-like_dom_sf"/>
</dbReference>
<dbReference type="SUPFAM" id="SSF47336">
    <property type="entry name" value="ACP-like"/>
    <property type="match status" value="1"/>
</dbReference>
<protein>
    <submittedName>
        <fullName evidence="5">Aryl carrier-like protein</fullName>
    </submittedName>
</protein>
<dbReference type="InterPro" id="IPR006162">
    <property type="entry name" value="Ppantetheine_attach_site"/>
</dbReference>
<evidence type="ECO:0000313" key="5">
    <source>
        <dbReference type="EMBL" id="MBB5624290.1"/>
    </source>
</evidence>
<evidence type="ECO:0000259" key="4">
    <source>
        <dbReference type="PROSITE" id="PS50075"/>
    </source>
</evidence>
<dbReference type="Pfam" id="PF00668">
    <property type="entry name" value="Condensation"/>
    <property type="match status" value="1"/>
</dbReference>
<proteinExistence type="predicted"/>
<dbReference type="PROSITE" id="PS50075">
    <property type="entry name" value="CARRIER"/>
    <property type="match status" value="1"/>
</dbReference>
<dbReference type="InterPro" id="IPR001242">
    <property type="entry name" value="Condensation_dom"/>
</dbReference>
<feature type="non-terminal residue" evidence="5">
    <location>
        <position position="1"/>
    </location>
</feature>
<dbReference type="CDD" id="cd19531">
    <property type="entry name" value="LCL_NRPS-like"/>
    <property type="match status" value="1"/>
</dbReference>
<dbReference type="Pfam" id="PF00550">
    <property type="entry name" value="PP-binding"/>
    <property type="match status" value="1"/>
</dbReference>
<dbReference type="InterPro" id="IPR036736">
    <property type="entry name" value="ACP-like_sf"/>
</dbReference>
<dbReference type="RefSeq" id="WP_260319849.1">
    <property type="nucleotide sequence ID" value="NZ_JACHCF010000032.1"/>
</dbReference>
<evidence type="ECO:0000256" key="3">
    <source>
        <dbReference type="ARBA" id="ARBA00022553"/>
    </source>
</evidence>
<name>A0A7W8YYU9_9SPHI</name>
<keyword evidence="3" id="KW-0597">Phosphoprotein</keyword>
<dbReference type="GO" id="GO:0003824">
    <property type="term" value="F:catalytic activity"/>
    <property type="evidence" value="ECO:0007669"/>
    <property type="project" value="InterPro"/>
</dbReference>
<comment type="caution">
    <text evidence="5">The sequence shown here is derived from an EMBL/GenBank/DDBJ whole genome shotgun (WGS) entry which is preliminary data.</text>
</comment>
<feature type="non-terminal residue" evidence="5">
    <location>
        <position position="552"/>
    </location>
</feature>
<sequence length="552" mass="62331">LGIAAEKISVKDNFFEIGGHSLKATRLVSRIHKEFDVKVNIKDLFDHPVLEAQACLMERVTPAHFVIIPVLPLQADYGLSSSQRRLWILNKLDEESAAYHIPAVYVLEGPLNYEAFKLSFNSLLERHEVLRTVFREDVQGEIRQVICPLEETGFEVVYQNLQPNEEAQDVNDRINQDLAVPFDLISGPLVRARLYNLAENRWIFTYTMHHIISDGWSMEILIKELLHFYNAYSTGDAHALPPLRIQYKDYAAWQQQELKSDVLSGHRSYWLKQFDGELPVLALTGDYTRPLIKTYHGEVVSINIEQELSHEFKRLAGQQGGTLFMGLLTALNVLLHRHSGQEDLIVGSPIAGRENIDLEDQIGFYVNTLALRSRFKGTDSFKDLLGHVKQVTLDAYAHQVFPFDELVDALQLQRDMSRSPLFDVMLVLQNNGGGNEKEQQFGELSVSAYEGGENLTSKFDLTFSFVELPQGLRLSVNYNSDIFSRDSAIGFAAHLKHLLGTIVASPDQAIGKLDYLFAAEKAILLDAFNTTTVAYPEDKTITALFEAQVNST</sequence>
<organism evidence="5 6">
    <name type="scientific">Pedobacter cryoconitis</name>
    <dbReference type="NCBI Taxonomy" id="188932"/>
    <lineage>
        <taxon>Bacteria</taxon>
        <taxon>Pseudomonadati</taxon>
        <taxon>Bacteroidota</taxon>
        <taxon>Sphingobacteriia</taxon>
        <taxon>Sphingobacteriales</taxon>
        <taxon>Sphingobacteriaceae</taxon>
        <taxon>Pedobacter</taxon>
    </lineage>
</organism>
<dbReference type="InterPro" id="IPR009081">
    <property type="entry name" value="PP-bd_ACP"/>
</dbReference>
<accession>A0A7W8YYU9</accession>
<dbReference type="PANTHER" id="PTHR45398">
    <property type="match status" value="1"/>
</dbReference>
<dbReference type="AlphaFoldDB" id="A0A7W8YYU9"/>
<dbReference type="EMBL" id="JACHCF010000032">
    <property type="protein sequence ID" value="MBB5624290.1"/>
    <property type="molecule type" value="Genomic_DNA"/>
</dbReference>
<feature type="domain" description="Carrier" evidence="4">
    <location>
        <begin position="1"/>
        <end position="61"/>
    </location>
</feature>
<evidence type="ECO:0000256" key="2">
    <source>
        <dbReference type="ARBA" id="ARBA00022450"/>
    </source>
</evidence>
<dbReference type="Gene3D" id="1.10.1200.10">
    <property type="entry name" value="ACP-like"/>
    <property type="match status" value="1"/>
</dbReference>
<dbReference type="PROSITE" id="PS00012">
    <property type="entry name" value="PHOSPHOPANTETHEINE"/>
    <property type="match status" value="1"/>
</dbReference>
<dbReference type="Gene3D" id="3.30.559.10">
    <property type="entry name" value="Chloramphenicol acetyltransferase-like domain"/>
    <property type="match status" value="1"/>
</dbReference>
<evidence type="ECO:0000313" key="6">
    <source>
        <dbReference type="Proteomes" id="UP000537718"/>
    </source>
</evidence>
<comment type="cofactor">
    <cofactor evidence="1">
        <name>pantetheine 4'-phosphate</name>
        <dbReference type="ChEBI" id="CHEBI:47942"/>
    </cofactor>
</comment>
<dbReference type="Gene3D" id="3.30.559.30">
    <property type="entry name" value="Nonribosomal peptide synthetase, condensation domain"/>
    <property type="match status" value="1"/>
</dbReference>
<gene>
    <name evidence="5" type="ORF">HDE69_005391</name>
</gene>
<dbReference type="SUPFAM" id="SSF52777">
    <property type="entry name" value="CoA-dependent acyltransferases"/>
    <property type="match status" value="2"/>
</dbReference>
<dbReference type="Proteomes" id="UP000537718">
    <property type="component" value="Unassembled WGS sequence"/>
</dbReference>
<dbReference type="FunFam" id="3.30.559.10:FF:000012">
    <property type="entry name" value="Non-ribosomal peptide synthetase"/>
    <property type="match status" value="1"/>
</dbReference>
<reference evidence="5 6" key="1">
    <citation type="submission" date="2020-08" db="EMBL/GenBank/DDBJ databases">
        <title>Genomic Encyclopedia of Type Strains, Phase IV (KMG-V): Genome sequencing to study the core and pangenomes of soil and plant-associated prokaryotes.</title>
        <authorList>
            <person name="Whitman W."/>
        </authorList>
    </citation>
    <scope>NUCLEOTIDE SEQUENCE [LARGE SCALE GENOMIC DNA]</scope>
    <source>
        <strain evidence="5 6">MP7CTX6</strain>
    </source>
</reference>
<evidence type="ECO:0000256" key="1">
    <source>
        <dbReference type="ARBA" id="ARBA00001957"/>
    </source>
</evidence>
<keyword evidence="2" id="KW-0596">Phosphopantetheine</keyword>
<dbReference type="PANTHER" id="PTHR45398:SF1">
    <property type="entry name" value="ENZYME, PUTATIVE (JCVI)-RELATED"/>
    <property type="match status" value="1"/>
</dbReference>